<comment type="caution">
    <text evidence="1">The sequence shown here is derived from an EMBL/GenBank/DDBJ whole genome shotgun (WGS) entry which is preliminary data.</text>
</comment>
<dbReference type="EMBL" id="BARW01030081">
    <property type="protein sequence ID" value="GAJ15581.1"/>
    <property type="molecule type" value="Genomic_DNA"/>
</dbReference>
<reference evidence="1" key="1">
    <citation type="journal article" date="2014" name="Front. Microbiol.">
        <title>High frequency of phylogenetically diverse reductive dehalogenase-homologous genes in deep subseafloor sedimentary metagenomes.</title>
        <authorList>
            <person name="Kawai M."/>
            <person name="Futagami T."/>
            <person name="Toyoda A."/>
            <person name="Takaki Y."/>
            <person name="Nishi S."/>
            <person name="Hori S."/>
            <person name="Arai W."/>
            <person name="Tsubouchi T."/>
            <person name="Morono Y."/>
            <person name="Uchiyama I."/>
            <person name="Ito T."/>
            <person name="Fujiyama A."/>
            <person name="Inagaki F."/>
            <person name="Takami H."/>
        </authorList>
    </citation>
    <scope>NUCLEOTIDE SEQUENCE</scope>
    <source>
        <strain evidence="1">Expedition CK06-06</strain>
    </source>
</reference>
<accession>X1VJM5</accession>
<feature type="non-terminal residue" evidence="1">
    <location>
        <position position="52"/>
    </location>
</feature>
<evidence type="ECO:0000313" key="1">
    <source>
        <dbReference type="EMBL" id="GAJ15581.1"/>
    </source>
</evidence>
<name>X1VJM5_9ZZZZ</name>
<proteinExistence type="predicted"/>
<sequence length="52" mass="5627">MLSQIYHGVKYTCPVGVDPTKIKCFPTEIDKGPSGIHEFKIYSGVGSGVRDA</sequence>
<dbReference type="AlphaFoldDB" id="X1VJM5"/>
<protein>
    <submittedName>
        <fullName evidence="1">Uncharacterized protein</fullName>
    </submittedName>
</protein>
<organism evidence="1">
    <name type="scientific">marine sediment metagenome</name>
    <dbReference type="NCBI Taxonomy" id="412755"/>
    <lineage>
        <taxon>unclassified sequences</taxon>
        <taxon>metagenomes</taxon>
        <taxon>ecological metagenomes</taxon>
    </lineage>
</organism>
<gene>
    <name evidence="1" type="ORF">S12H4_48180</name>
</gene>